<evidence type="ECO:0000313" key="3">
    <source>
        <dbReference type="WBParaSite" id="Pan_g16499.t1"/>
    </source>
</evidence>
<reference evidence="2" key="1">
    <citation type="journal article" date="2013" name="Genetics">
        <title>The draft genome and transcriptome of Panagrellus redivivus are shaped by the harsh demands of a free-living lifestyle.</title>
        <authorList>
            <person name="Srinivasan J."/>
            <person name="Dillman A.R."/>
            <person name="Macchietto M.G."/>
            <person name="Heikkinen L."/>
            <person name="Lakso M."/>
            <person name="Fracchia K.M."/>
            <person name="Antoshechkin I."/>
            <person name="Mortazavi A."/>
            <person name="Wong G."/>
            <person name="Sternberg P.W."/>
        </authorList>
    </citation>
    <scope>NUCLEOTIDE SEQUENCE [LARGE SCALE GENOMIC DNA]</scope>
    <source>
        <strain evidence="2">MT8872</strain>
    </source>
</reference>
<dbReference type="InterPro" id="IPR019956">
    <property type="entry name" value="Ubiquitin_dom"/>
</dbReference>
<protein>
    <submittedName>
        <fullName evidence="3">Ubiquitin-like domain-containing protein</fullName>
    </submittedName>
</protein>
<dbReference type="SUPFAM" id="SSF54236">
    <property type="entry name" value="Ubiquitin-like"/>
    <property type="match status" value="1"/>
</dbReference>
<dbReference type="Gene3D" id="3.10.20.90">
    <property type="entry name" value="Phosphatidylinositol 3-kinase Catalytic Subunit, Chain A, domain 1"/>
    <property type="match status" value="1"/>
</dbReference>
<evidence type="ECO:0000313" key="2">
    <source>
        <dbReference type="Proteomes" id="UP000492821"/>
    </source>
</evidence>
<dbReference type="InterPro" id="IPR050158">
    <property type="entry name" value="Ubiquitin_ubiquitin-like"/>
</dbReference>
<reference evidence="3" key="2">
    <citation type="submission" date="2020-10" db="UniProtKB">
        <authorList>
            <consortium name="WormBaseParasite"/>
        </authorList>
    </citation>
    <scope>IDENTIFICATION</scope>
</reference>
<dbReference type="SMART" id="SM00213">
    <property type="entry name" value="UBQ"/>
    <property type="match status" value="1"/>
</dbReference>
<dbReference type="InterPro" id="IPR000626">
    <property type="entry name" value="Ubiquitin-like_dom"/>
</dbReference>
<dbReference type="Proteomes" id="UP000492821">
    <property type="component" value="Unassembled WGS sequence"/>
</dbReference>
<dbReference type="PROSITE" id="PS50053">
    <property type="entry name" value="UBIQUITIN_2"/>
    <property type="match status" value="1"/>
</dbReference>
<proteinExistence type="predicted"/>
<dbReference type="AlphaFoldDB" id="A0A7E4V4H5"/>
<keyword evidence="2" id="KW-1185">Reference proteome</keyword>
<feature type="domain" description="Ubiquitin-like" evidence="1">
    <location>
        <begin position="1"/>
        <end position="74"/>
    </location>
</feature>
<dbReference type="PRINTS" id="PR00348">
    <property type="entry name" value="UBIQUITIN"/>
</dbReference>
<evidence type="ECO:0000259" key="1">
    <source>
        <dbReference type="PROSITE" id="PS50053"/>
    </source>
</evidence>
<accession>A0A7E4V4H5</accession>
<organism evidence="2 3">
    <name type="scientific">Panagrellus redivivus</name>
    <name type="common">Microworm</name>
    <dbReference type="NCBI Taxonomy" id="6233"/>
    <lineage>
        <taxon>Eukaryota</taxon>
        <taxon>Metazoa</taxon>
        <taxon>Ecdysozoa</taxon>
        <taxon>Nematoda</taxon>
        <taxon>Chromadorea</taxon>
        <taxon>Rhabditida</taxon>
        <taxon>Tylenchina</taxon>
        <taxon>Panagrolaimomorpha</taxon>
        <taxon>Panagrolaimoidea</taxon>
        <taxon>Panagrolaimidae</taxon>
        <taxon>Panagrellus</taxon>
    </lineage>
</organism>
<sequence>MMIKLKNSQGEEFEVDINGDDTVERIKERAEEQTGIPPEEQHLIFNNQRLSDDDQTCRDLNITAGSVVHIVQRP</sequence>
<dbReference type="PANTHER" id="PTHR10666">
    <property type="entry name" value="UBIQUITIN"/>
    <property type="match status" value="1"/>
</dbReference>
<dbReference type="Pfam" id="PF00240">
    <property type="entry name" value="ubiquitin"/>
    <property type="match status" value="1"/>
</dbReference>
<name>A0A7E4V4H5_PANRE</name>
<dbReference type="InterPro" id="IPR029071">
    <property type="entry name" value="Ubiquitin-like_domsf"/>
</dbReference>
<dbReference type="WBParaSite" id="Pan_g16499.t1">
    <property type="protein sequence ID" value="Pan_g16499.t1"/>
    <property type="gene ID" value="Pan_g16499"/>
</dbReference>